<dbReference type="GO" id="GO:0061630">
    <property type="term" value="F:ubiquitin protein ligase activity"/>
    <property type="evidence" value="ECO:0007669"/>
    <property type="project" value="UniProtKB-UniRule"/>
</dbReference>
<evidence type="ECO:0000256" key="7">
    <source>
        <dbReference type="ARBA" id="ARBA00022833"/>
    </source>
</evidence>
<dbReference type="CDD" id="cd19673">
    <property type="entry name" value="UBR-box_UBR3"/>
    <property type="match status" value="1"/>
</dbReference>
<dbReference type="PANTHER" id="PTHR21497">
    <property type="entry name" value="UBIQUITIN LIGASE E3 ALPHA-RELATED"/>
    <property type="match status" value="1"/>
</dbReference>
<feature type="compositionally biased region" description="Low complexity" evidence="11">
    <location>
        <begin position="1350"/>
        <end position="1360"/>
    </location>
</feature>
<dbReference type="InterPro" id="IPR039164">
    <property type="entry name" value="UBR1-like"/>
</dbReference>
<feature type="zinc finger region" description="UBR-type" evidence="9">
    <location>
        <begin position="101"/>
        <end position="171"/>
    </location>
</feature>
<dbReference type="PROSITE" id="PS51157">
    <property type="entry name" value="ZF_UBR"/>
    <property type="match status" value="1"/>
</dbReference>
<comment type="catalytic activity">
    <reaction evidence="1 10">
        <text>S-ubiquitinyl-[E2 ubiquitin-conjugating enzyme]-L-cysteine + [acceptor protein]-L-lysine = [E2 ubiquitin-conjugating enzyme]-L-cysteine + N(6)-ubiquitinyl-[acceptor protein]-L-lysine.</text>
        <dbReference type="EC" id="2.3.2.27"/>
    </reaction>
</comment>
<protein>
    <recommendedName>
        <fullName evidence="10">E3 ubiquitin-protein ligase</fullName>
        <ecNumber evidence="10">2.3.2.27</ecNumber>
    </recommendedName>
</protein>
<dbReference type="Pfam" id="PF02207">
    <property type="entry name" value="zf-UBR"/>
    <property type="match status" value="1"/>
</dbReference>
<sequence>MATDSPPESAVVTHSDLLIQRLSRLDIPRDKLNLGPRGIVEFARSNRSLVGQLVSAILPAEEEVDTDTFHESEVWLQWLMFEDEPQVALEQLEKMSDNERGVCGAVWGNNDIAYRCRTCEHDPTCAICVPCFENGNHKDHDYSVIYTGGGCCDCGDITAWKREGFCSKHKGAEQIQPLPKHVAESLGPVLDSLLIYWKEKLLSARNVSEQGPRVVGHAAEKCAEELTSSVVGMLLDFCKHSESLLSFISQRVYYSAGLLDVLLRSERFMNANVVAKLQELLLKMLGEPIFKYEFSKVFVLYYPCIVTAAINEGTDTALKKYPLLSTFSVQILTVPTLTPRLVEEMNLLGMLLQCLGSIFTHCSDEDGKLLMVVLLNLCPDTLEFIKTGKSLNVAVLQVNKWAHLYETTIRVVEDIRFVMSHSVVPNYLCQRRRDLVRVWMRLLASVQGMNTQKRETGSHVEDENENVHLPFALCHSISSILSLQVAGAFSVSVNDDNKTFISMYKQHHEDQDSLRHAKVGRLSQESSVSSTTVKGAVGHEVKAIDSFPVPSSALWLVYECLRSLESWLGLDNTLGPLNALSLKTSDGSGNNFLALKRTLSRFRRGRHIFKSSTSSGFDSSQPVGQLRNCGTDDNIIEGESSSEPEGLRVLSLSDWPDITYDVGSQEISVHIPLHRLLSMLLRRALKESFGEGSLRVLSTDSVSADHSFVRHGDFLCQILDGSHPYGFSSFVMEHPLRIRVFCAQVHAGMWRSNGDAPLLFSEWYRAVRWSEQGQEPDLFLLQCCAALAPPDLFVQRILERFGLSNYITLNTDQSSEHEPTLVTEMLTLLIQIVKERRFCGLTTAECLQRELVYKLAIGDATRSQLVKSLPRDLSEADEFQEVLDRVAEYSHPSGMTQGMYKLRSSYWKDLDLYHPRWNLRDQQAAEERYLLFCNVSAMSAQLPRWTKIYPPLRGIAKIATCKTLLQIVRAVLFYGVFSDKLATPRALDGVLLTALHLLALALDVCRLQKELGDPFCYVGDIIPVLAFASEEIPTSKYGDQSLLSILVILMRTHEKENAQNFMEAGDFNLSSVVMGLIKAFVALEPACMTKLQKLAPQLANKFSKSISNDNASDMDLSDCEKRKAKSRERQTAILEKMRAQQSKFLESFNSSKDDEMEDANPEQEVCDSEVSNDTQESAQVTCSLCHDPKSKNPVSYLVLLQLDVILTLYYFGMKKSRLLSLVEHGPPLWDRVSRSGKELVLDDKTPINILSQSSVPDSSEVSLSQFKNMVQSALNDFASTGQPQEVNAFTEYVKAQFPTIKNIQLPSVLKDTRESKTSSFGTLEQDMYLSIRRFQSSTNGSDSRKDAENCSTTGSSSKRSGCSESLLFGKYMAGLSKEPQDNPLASQNGSCSDWMKLKSGVLHPGYDNFRPTDADGIYVSSCGHAVHKVCLDRYLSSLRERFNRRIVFEGGHIVDPEQGEFLCPVCRGLANSVLPVLPGDKTRIPQPSAGSTINFTGVSSHLNFSATGHSLRLQDALSLLQTAANIAGDQESLKIVPTRKLTIKPNLEPIIRLLCAMYYPKQAKILETGRVSHPLIIWDTLKYSLISAEIAARSRKNSLSPNYSIGSLYKELQSSSGFILSLLLDVTQSTKTTPQAVLLRFQGIQLFAKSLMPGTNPNGLSSFPTQHGDTMLYILENAELEAEYPDIQLWRQAHEPIIAHDAFSSFMWTLFCLPWPMLSCKESYLSLVHVFYVVSITQAILACYSTQKSIQTEVEVSDNLMSDIHRLIGKHQEAMKFFKSNLADSSHNIYDSIRILTFPYLRRCALLWKLINSSSMMPFGDEAHAWDRSPCTLDDMEYVTNVMEELLEVGELEKMFDIPTLDIIINDEVSRSTASRWVGHFCEVFEAHKSSQALRCTPAVPFKLMLLPHVYHDLLQRYFRKCCPACGVLMEEPALCLLCGTLCSPNWKTCCRASTCKTHALDCGAGIGVFLLIRRTTILLQRSARQAPWPSPYLDAFGEEDVEMHRGKPLFLSQERYAALTHMPRTIDVLRVTLFRQWLLMGLIEAQRCFDKQQSVPFSCFRPWMKSVAAFDTQLYRLDIEVIYRDTIYMWLSSNWNALLAVVFW</sequence>
<dbReference type="SMART" id="SM00396">
    <property type="entry name" value="ZnF_UBR1"/>
    <property type="match status" value="1"/>
</dbReference>
<dbReference type="GO" id="GO:0005737">
    <property type="term" value="C:cytoplasm"/>
    <property type="evidence" value="ECO:0007669"/>
    <property type="project" value="TreeGrafter"/>
</dbReference>
<dbReference type="GO" id="GO:0071596">
    <property type="term" value="P:ubiquitin-dependent protein catabolic process via the N-end rule pathway"/>
    <property type="evidence" value="ECO:0007669"/>
    <property type="project" value="UniProtKB-UniRule"/>
</dbReference>
<dbReference type="Gene3D" id="1.10.10.2670">
    <property type="entry name" value="E3 ubiquitin-protein ligase"/>
    <property type="match status" value="1"/>
</dbReference>
<dbReference type="PANTHER" id="PTHR21497:SF53">
    <property type="entry name" value="E3 UBIQUITIN-PROTEIN LIGASE PRT6"/>
    <property type="match status" value="1"/>
</dbReference>
<keyword evidence="7 10" id="KW-0862">Zinc</keyword>
<evidence type="ECO:0000256" key="5">
    <source>
        <dbReference type="ARBA" id="ARBA00022771"/>
    </source>
</evidence>
<feature type="region of interest" description="Disordered" evidence="11">
    <location>
        <begin position="1335"/>
        <end position="1360"/>
    </location>
</feature>
<dbReference type="InterPro" id="IPR036390">
    <property type="entry name" value="WH_DNA-bd_sf"/>
</dbReference>
<dbReference type="GO" id="GO:0008270">
    <property type="term" value="F:zinc ion binding"/>
    <property type="evidence" value="ECO:0007669"/>
    <property type="project" value="UniProtKB-UniRule"/>
</dbReference>
<evidence type="ECO:0000256" key="2">
    <source>
        <dbReference type="ARBA" id="ARBA00004906"/>
    </source>
</evidence>
<proteinExistence type="inferred from homology"/>
<keyword evidence="4 10" id="KW-0479">Metal-binding</keyword>
<organism evidence="13">
    <name type="scientific">Salvia splendens</name>
    <name type="common">Scarlet sage</name>
    <dbReference type="NCBI Taxonomy" id="180675"/>
    <lineage>
        <taxon>Eukaryota</taxon>
        <taxon>Viridiplantae</taxon>
        <taxon>Streptophyta</taxon>
        <taxon>Embryophyta</taxon>
        <taxon>Tracheophyta</taxon>
        <taxon>Spermatophyta</taxon>
        <taxon>Magnoliopsida</taxon>
        <taxon>eudicotyledons</taxon>
        <taxon>Gunneridae</taxon>
        <taxon>Pentapetalae</taxon>
        <taxon>asterids</taxon>
        <taxon>lamiids</taxon>
        <taxon>Lamiales</taxon>
        <taxon>Lamiaceae</taxon>
        <taxon>Nepetoideae</taxon>
        <taxon>Mentheae</taxon>
        <taxon>Salviinae</taxon>
        <taxon>Salvia</taxon>
        <taxon>Salvia subgen. Calosphace</taxon>
        <taxon>core Calosphace</taxon>
    </lineage>
</organism>
<evidence type="ECO:0000256" key="1">
    <source>
        <dbReference type="ARBA" id="ARBA00000900"/>
    </source>
</evidence>
<dbReference type="CDD" id="cd16482">
    <property type="entry name" value="RING-H2_UBR1-like"/>
    <property type="match status" value="1"/>
</dbReference>
<evidence type="ECO:0000313" key="13">
    <source>
        <dbReference type="EMBL" id="KAG6437662.1"/>
    </source>
</evidence>
<dbReference type="EMBL" id="PNBA02000001">
    <property type="protein sequence ID" value="KAG6437662.1"/>
    <property type="molecule type" value="Genomic_DNA"/>
</dbReference>
<dbReference type="Proteomes" id="UP000298416">
    <property type="component" value="Unassembled WGS sequence"/>
</dbReference>
<feature type="domain" description="UBR-type" evidence="12">
    <location>
        <begin position="101"/>
        <end position="171"/>
    </location>
</feature>
<keyword evidence="14" id="KW-1185">Reference proteome</keyword>
<evidence type="ECO:0000256" key="9">
    <source>
        <dbReference type="PROSITE-ProRule" id="PRU00508"/>
    </source>
</evidence>
<evidence type="ECO:0000256" key="10">
    <source>
        <dbReference type="RuleBase" id="RU366018"/>
    </source>
</evidence>
<evidence type="ECO:0000256" key="8">
    <source>
        <dbReference type="ARBA" id="ARBA00046341"/>
    </source>
</evidence>
<dbReference type="Pfam" id="PF22960">
    <property type="entry name" value="WHD_UBR1"/>
    <property type="match status" value="1"/>
</dbReference>
<dbReference type="Gene3D" id="2.10.110.30">
    <property type="match status" value="1"/>
</dbReference>
<evidence type="ECO:0000256" key="11">
    <source>
        <dbReference type="SAM" id="MobiDB-lite"/>
    </source>
</evidence>
<reference evidence="13" key="1">
    <citation type="submission" date="2018-01" db="EMBL/GenBank/DDBJ databases">
        <authorList>
            <person name="Mao J.F."/>
        </authorList>
    </citation>
    <scope>NUCLEOTIDE SEQUENCE</scope>
    <source>
        <strain evidence="13">Huo1</strain>
        <tissue evidence="13">Leaf</tissue>
    </source>
</reference>
<evidence type="ECO:0000256" key="3">
    <source>
        <dbReference type="ARBA" id="ARBA00022679"/>
    </source>
</evidence>
<accession>A0A8X8YW77</accession>
<evidence type="ECO:0000313" key="14">
    <source>
        <dbReference type="Proteomes" id="UP000298416"/>
    </source>
</evidence>
<comment type="similarity">
    <text evidence="8 10">Belongs to the E3 ubiquitin-protein ligase UBR1-like family.</text>
</comment>
<reference evidence="13" key="2">
    <citation type="submission" date="2020-08" db="EMBL/GenBank/DDBJ databases">
        <title>Plant Genome Project.</title>
        <authorList>
            <person name="Zhang R.-G."/>
        </authorList>
    </citation>
    <scope>NUCLEOTIDE SEQUENCE</scope>
    <source>
        <strain evidence="13">Huo1</strain>
        <tissue evidence="13">Leaf</tissue>
    </source>
</reference>
<dbReference type="GO" id="GO:0016567">
    <property type="term" value="P:protein ubiquitination"/>
    <property type="evidence" value="ECO:0007669"/>
    <property type="project" value="UniProtKB-UniRule"/>
</dbReference>
<dbReference type="FunFam" id="2.10.110.30:FF:000002">
    <property type="entry name" value="Putative e3 ubiquitin-protein ligase ubr3"/>
    <property type="match status" value="1"/>
</dbReference>
<comment type="pathway">
    <text evidence="2 10">Protein modification; protein ubiquitination.</text>
</comment>
<evidence type="ECO:0000256" key="4">
    <source>
        <dbReference type="ARBA" id="ARBA00022723"/>
    </source>
</evidence>
<comment type="function">
    <text evidence="10">Ubiquitin ligase protein which is a component of the N-end rule pathway. Recognizes and binds to proteins bearing specific N-terminal residues that are destabilizing according to the N-end rule, leading to their ubiquitination and subsequent degradation.</text>
</comment>
<dbReference type="InterPro" id="IPR044046">
    <property type="entry name" value="E3_ligase_UBR-like_C"/>
</dbReference>
<keyword evidence="3 10" id="KW-0808">Transferase</keyword>
<dbReference type="SUPFAM" id="SSF46785">
    <property type="entry name" value="Winged helix' DNA-binding domain"/>
    <property type="match status" value="1"/>
</dbReference>
<name>A0A8X8YW77_SALSN</name>
<dbReference type="InterPro" id="IPR055194">
    <property type="entry name" value="UBR1-like_WH"/>
</dbReference>
<dbReference type="Pfam" id="PF18995">
    <property type="entry name" value="PRT6_C"/>
    <property type="match status" value="1"/>
</dbReference>
<evidence type="ECO:0000259" key="12">
    <source>
        <dbReference type="PROSITE" id="PS51157"/>
    </source>
</evidence>
<dbReference type="GO" id="GO:0000151">
    <property type="term" value="C:ubiquitin ligase complex"/>
    <property type="evidence" value="ECO:0007669"/>
    <property type="project" value="TreeGrafter"/>
</dbReference>
<comment type="caution">
    <text evidence="13">The sequence shown here is derived from an EMBL/GenBank/DDBJ whole genome shotgun (WGS) entry which is preliminary data.</text>
</comment>
<dbReference type="InterPro" id="IPR042065">
    <property type="entry name" value="E3_ELL-like"/>
</dbReference>
<dbReference type="EC" id="2.3.2.27" evidence="10"/>
<gene>
    <name evidence="13" type="ORF">SASPL_102584</name>
</gene>
<keyword evidence="6 10" id="KW-0833">Ubl conjugation pathway</keyword>
<keyword evidence="5 10" id="KW-0863">Zinc-finger</keyword>
<dbReference type="InterPro" id="IPR003126">
    <property type="entry name" value="Znf_UBR"/>
</dbReference>
<evidence type="ECO:0000256" key="6">
    <source>
        <dbReference type="ARBA" id="ARBA00022786"/>
    </source>
</evidence>